<dbReference type="GO" id="GO:1990904">
    <property type="term" value="C:ribonucleoprotein complex"/>
    <property type="evidence" value="ECO:0007669"/>
    <property type="project" value="UniProtKB-KW"/>
</dbReference>
<keyword evidence="2 4" id="KW-0689">Ribosomal protein</keyword>
<dbReference type="PANTHER" id="PTHR15680">
    <property type="entry name" value="RIBOSOMAL PROTEIN L19"/>
    <property type="match status" value="1"/>
</dbReference>
<dbReference type="Gene3D" id="2.30.30.790">
    <property type="match status" value="1"/>
</dbReference>
<dbReference type="InterPro" id="IPR038657">
    <property type="entry name" value="Ribosomal_bL19_sf"/>
</dbReference>
<proteinExistence type="inferred from homology"/>
<accession>A0A7R7AKD6</accession>
<dbReference type="HAMAP" id="MF_00402">
    <property type="entry name" value="Ribosomal_bL19"/>
    <property type="match status" value="1"/>
</dbReference>
<dbReference type="GO" id="GO:0009507">
    <property type="term" value="C:chloroplast"/>
    <property type="evidence" value="ECO:0007669"/>
    <property type="project" value="UniProtKB-SubCell"/>
</dbReference>
<dbReference type="SUPFAM" id="SSF50104">
    <property type="entry name" value="Translation proteins SH3-like domain"/>
    <property type="match status" value="1"/>
</dbReference>
<comment type="subcellular location">
    <subcellularLocation>
        <location evidence="4">Plastid</location>
        <location evidence="4">Chloroplast</location>
    </subcellularLocation>
</comment>
<name>A0A7R7AKD6_9EUKA</name>
<gene>
    <name evidence="4 5" type="primary">rpl19</name>
</gene>
<evidence type="ECO:0000256" key="1">
    <source>
        <dbReference type="ARBA" id="ARBA00005781"/>
    </source>
</evidence>
<dbReference type="Pfam" id="PF01245">
    <property type="entry name" value="Ribosomal_L19"/>
    <property type="match status" value="1"/>
</dbReference>
<dbReference type="PIRSF" id="PIRSF002191">
    <property type="entry name" value="Ribosomal_L19"/>
    <property type="match status" value="1"/>
</dbReference>
<dbReference type="GO" id="GO:0006412">
    <property type="term" value="P:translation"/>
    <property type="evidence" value="ECO:0007669"/>
    <property type="project" value="UniProtKB-UniRule"/>
</dbReference>
<dbReference type="GO" id="GO:0005840">
    <property type="term" value="C:ribosome"/>
    <property type="evidence" value="ECO:0007669"/>
    <property type="project" value="UniProtKB-KW"/>
</dbReference>
<keyword evidence="5" id="KW-0150">Chloroplast</keyword>
<organism evidence="5">
    <name type="scientific">Haptophyceae sp. NIES-3900</name>
    <dbReference type="NCBI Taxonomy" id="2748608"/>
    <lineage>
        <taxon>Eukaryota</taxon>
        <taxon>Haptista</taxon>
        <taxon>Haptophyta</taxon>
    </lineage>
</organism>
<dbReference type="PRINTS" id="PR00061">
    <property type="entry name" value="RIBOSOMALL19"/>
</dbReference>
<dbReference type="GO" id="GO:0003735">
    <property type="term" value="F:structural constituent of ribosome"/>
    <property type="evidence" value="ECO:0007669"/>
    <property type="project" value="InterPro"/>
</dbReference>
<dbReference type="InterPro" id="IPR008991">
    <property type="entry name" value="Translation_prot_SH3-like_sf"/>
</dbReference>
<evidence type="ECO:0000256" key="3">
    <source>
        <dbReference type="ARBA" id="ARBA00023274"/>
    </source>
</evidence>
<sequence length="120" mass="13508">MSSIHNFRDLINTVEKSYLKQDLPEIRVGDTIRIGISIQEGDKKRVQSSEGIVISKSNTGLNSTITVRKIFANGGLERVFLIHSPQVKEIQVLKRAIVKKSKLYYLRGRSGKSARLKQAL</sequence>
<reference evidence="5" key="1">
    <citation type="submission" date="2020-06" db="EMBL/GenBank/DDBJ databases">
        <title>Organellar genomes of a novel haptophyte.</title>
        <authorList>
            <person name="Kamikawa R."/>
            <person name="Miyashita H."/>
        </authorList>
    </citation>
    <scope>NUCLEOTIDE SEQUENCE</scope>
    <source>
        <strain evidence="5">NIES-3900</strain>
    </source>
</reference>
<evidence type="ECO:0000256" key="2">
    <source>
        <dbReference type="ARBA" id="ARBA00022980"/>
    </source>
</evidence>
<geneLocation type="chloroplast" evidence="5"/>
<dbReference type="PANTHER" id="PTHR15680:SF9">
    <property type="entry name" value="LARGE RIBOSOMAL SUBUNIT PROTEIN BL19M"/>
    <property type="match status" value="1"/>
</dbReference>
<dbReference type="EMBL" id="LC564893">
    <property type="protein sequence ID" value="BCG67755.1"/>
    <property type="molecule type" value="Genomic_DNA"/>
</dbReference>
<protein>
    <recommendedName>
        <fullName evidence="4">Large ribosomal subunit protein bL19c</fullName>
    </recommendedName>
</protein>
<dbReference type="PROSITE" id="PS01015">
    <property type="entry name" value="RIBOSOMAL_L19"/>
    <property type="match status" value="1"/>
</dbReference>
<dbReference type="NCBIfam" id="TIGR01024">
    <property type="entry name" value="rplS_bact"/>
    <property type="match status" value="1"/>
</dbReference>
<dbReference type="AlphaFoldDB" id="A0A7R7AKD6"/>
<evidence type="ECO:0000313" key="5">
    <source>
        <dbReference type="EMBL" id="BCG67755.1"/>
    </source>
</evidence>
<comment type="similarity">
    <text evidence="1 4">Belongs to the bacterial ribosomal protein bL19 family.</text>
</comment>
<dbReference type="InterPro" id="IPR001857">
    <property type="entry name" value="Ribosomal_bL19"/>
</dbReference>
<evidence type="ECO:0000256" key="4">
    <source>
        <dbReference type="HAMAP-Rule" id="MF_00402"/>
    </source>
</evidence>
<keyword evidence="3 4" id="KW-0687">Ribonucleoprotein</keyword>
<keyword evidence="5" id="KW-0934">Plastid</keyword>
<dbReference type="InterPro" id="IPR018257">
    <property type="entry name" value="Ribosomal_bL19_CS"/>
</dbReference>